<comment type="caution">
    <text evidence="1">The sequence shown here is derived from an EMBL/GenBank/DDBJ whole genome shotgun (WGS) entry which is preliminary data.</text>
</comment>
<reference evidence="1" key="1">
    <citation type="submission" date="2022-11" db="EMBL/GenBank/DDBJ databases">
        <authorList>
            <person name="Petersen C."/>
        </authorList>
    </citation>
    <scope>NUCLEOTIDE SEQUENCE</scope>
    <source>
        <strain evidence="1">IBT 19713</strain>
    </source>
</reference>
<proteinExistence type="predicted"/>
<dbReference type="Proteomes" id="UP001150941">
    <property type="component" value="Unassembled WGS sequence"/>
</dbReference>
<accession>A0A9W9NCN9</accession>
<dbReference type="GeneID" id="83207024"/>
<keyword evidence="2" id="KW-1185">Reference proteome</keyword>
<evidence type="ECO:0000313" key="2">
    <source>
        <dbReference type="Proteomes" id="UP001150941"/>
    </source>
</evidence>
<protein>
    <submittedName>
        <fullName evidence="1">Uncharacterized protein</fullName>
    </submittedName>
</protein>
<dbReference type="AlphaFoldDB" id="A0A9W9NCN9"/>
<name>A0A9W9NCN9_9EURO</name>
<gene>
    <name evidence="1" type="ORF">N7468_010425</name>
</gene>
<sequence length="107" mass="12055">MWSRRAGSQREDMHSPHPELCQGLSILFRAQNLYDFTIGFAKATSDLMSENRARGLASYTIRSDHHISFQLLAFENDPGLATAAVFGIMHQLLGVFHRYTSPLCLVD</sequence>
<reference evidence="1" key="2">
    <citation type="journal article" date="2023" name="IMA Fungus">
        <title>Comparative genomic study of the Penicillium genus elucidates a diverse pangenome and 15 lateral gene transfer events.</title>
        <authorList>
            <person name="Petersen C."/>
            <person name="Sorensen T."/>
            <person name="Nielsen M.R."/>
            <person name="Sondergaard T.E."/>
            <person name="Sorensen J.L."/>
            <person name="Fitzpatrick D.A."/>
            <person name="Frisvad J.C."/>
            <person name="Nielsen K.L."/>
        </authorList>
    </citation>
    <scope>NUCLEOTIDE SEQUENCE</scope>
    <source>
        <strain evidence="1">IBT 19713</strain>
    </source>
</reference>
<dbReference type="RefSeq" id="XP_058326288.1">
    <property type="nucleotide sequence ID" value="XM_058479720.1"/>
</dbReference>
<dbReference type="EMBL" id="JAPQKS010000008">
    <property type="protein sequence ID" value="KAJ5217417.1"/>
    <property type="molecule type" value="Genomic_DNA"/>
</dbReference>
<organism evidence="1 2">
    <name type="scientific">Penicillium chermesinum</name>
    <dbReference type="NCBI Taxonomy" id="63820"/>
    <lineage>
        <taxon>Eukaryota</taxon>
        <taxon>Fungi</taxon>
        <taxon>Dikarya</taxon>
        <taxon>Ascomycota</taxon>
        <taxon>Pezizomycotina</taxon>
        <taxon>Eurotiomycetes</taxon>
        <taxon>Eurotiomycetidae</taxon>
        <taxon>Eurotiales</taxon>
        <taxon>Aspergillaceae</taxon>
        <taxon>Penicillium</taxon>
    </lineage>
</organism>
<evidence type="ECO:0000313" key="1">
    <source>
        <dbReference type="EMBL" id="KAJ5217417.1"/>
    </source>
</evidence>